<dbReference type="GO" id="GO:0005886">
    <property type="term" value="C:plasma membrane"/>
    <property type="evidence" value="ECO:0007669"/>
    <property type="project" value="UniProtKB-SubCell"/>
</dbReference>
<proteinExistence type="inferred from homology"/>
<keyword evidence="3" id="KW-0813">Transport</keyword>
<keyword evidence="7 8" id="KW-0472">Membrane</keyword>
<dbReference type="EMBL" id="CP074694">
    <property type="protein sequence ID" value="QVL34580.1"/>
    <property type="molecule type" value="Genomic_DNA"/>
</dbReference>
<evidence type="ECO:0000256" key="1">
    <source>
        <dbReference type="ARBA" id="ARBA00004651"/>
    </source>
</evidence>
<evidence type="ECO:0000313" key="10">
    <source>
        <dbReference type="Proteomes" id="UP000676194"/>
    </source>
</evidence>
<feature type="transmembrane region" description="Helical" evidence="8">
    <location>
        <begin position="12"/>
        <end position="30"/>
    </location>
</feature>
<evidence type="ECO:0000256" key="6">
    <source>
        <dbReference type="ARBA" id="ARBA00022989"/>
    </source>
</evidence>
<dbReference type="PANTHER" id="PTHR21716">
    <property type="entry name" value="TRANSMEMBRANE PROTEIN"/>
    <property type="match status" value="1"/>
</dbReference>
<feature type="transmembrane region" description="Helical" evidence="8">
    <location>
        <begin position="74"/>
        <end position="93"/>
    </location>
</feature>
<evidence type="ECO:0000256" key="8">
    <source>
        <dbReference type="SAM" id="Phobius"/>
    </source>
</evidence>
<protein>
    <submittedName>
        <fullName evidence="9">AI-2E family transporter</fullName>
    </submittedName>
</protein>
<sequence length="623" mass="69013">MNPNVYKPDWQRAIITLSAVVTIFFAALLLYWARAIFIPLALAIFLAFVLAPVVNHFQQFKLFHYWKLGRPISVIIVVSAAVLISTSTLWLVGREIASLTSTLPQNSAKIKEKVVKIRNWISPSESGNLAKMFDELQQTILPESKPDIQNAETTGDPGSLPPTVVIEPRSPTWAGRIEAFISPGLALLGQLAFSFVLVIFMLLKREDLRNRMIRLVGNGRVTTVTKALDDASQRVSRYLLMQLIINVAFGITIFLAMLFLGVEYAMLWGFISILLRYVPYIGTWIGLALVAVFSFAISDSFSQPISVIVTYATLELITGNVLEPRLFGHSLGISEVAQLVAAAFWSFLWGPIGLVLSGPLTTCLLVLGKYVPQAKFLDILLGDEPALEPRVAFYQRLAARDQDEAAEIIIKESKTKSPGEVFDEVFIPALSYARRDEDLGEYSEVEMKGMIHLAHEIIEDFLEAPSSGLSSTELPSESEPHDSSQRVPIFLCPARDEIDLLGAEILSKMLDPKQWEADITADVTLTSELLEAIQEKSPLAICIVSIPPGGISHIRYLCKRIRGRFPDVKILVSIWGLADDVTAQEKQLIEAGADHVETTLKSMQQLLGSWQTALVASMTFETR</sequence>
<feature type="transmembrane region" description="Helical" evidence="8">
    <location>
        <begin position="180"/>
        <end position="203"/>
    </location>
</feature>
<evidence type="ECO:0000313" key="9">
    <source>
        <dbReference type="EMBL" id="QVL34580.1"/>
    </source>
</evidence>
<comment type="subcellular location">
    <subcellularLocation>
        <location evidence="1">Cell membrane</location>
        <topology evidence="1">Multi-pass membrane protein</topology>
    </subcellularLocation>
</comment>
<gene>
    <name evidence="9" type="ORF">KIH39_11930</name>
</gene>
<dbReference type="AlphaFoldDB" id="A0A8E6BCW1"/>
<evidence type="ECO:0000256" key="4">
    <source>
        <dbReference type="ARBA" id="ARBA00022475"/>
    </source>
</evidence>
<feature type="transmembrane region" description="Helical" evidence="8">
    <location>
        <begin position="36"/>
        <end position="54"/>
    </location>
</feature>
<comment type="similarity">
    <text evidence="2">Belongs to the autoinducer-2 exporter (AI-2E) (TC 2.A.86) family.</text>
</comment>
<keyword evidence="6 8" id="KW-1133">Transmembrane helix</keyword>
<keyword evidence="4" id="KW-1003">Cell membrane</keyword>
<keyword evidence="5 8" id="KW-0812">Transmembrane</keyword>
<dbReference type="PANTHER" id="PTHR21716:SF53">
    <property type="entry name" value="PERMEASE PERM-RELATED"/>
    <property type="match status" value="1"/>
</dbReference>
<organism evidence="9 10">
    <name type="scientific">Telmatocola sphagniphila</name>
    <dbReference type="NCBI Taxonomy" id="1123043"/>
    <lineage>
        <taxon>Bacteria</taxon>
        <taxon>Pseudomonadati</taxon>
        <taxon>Planctomycetota</taxon>
        <taxon>Planctomycetia</taxon>
        <taxon>Gemmatales</taxon>
        <taxon>Gemmataceae</taxon>
    </lineage>
</organism>
<dbReference type="InterPro" id="IPR002549">
    <property type="entry name" value="AI-2E-like"/>
</dbReference>
<dbReference type="KEGG" id="tsph:KIH39_11930"/>
<evidence type="ECO:0000256" key="3">
    <source>
        <dbReference type="ARBA" id="ARBA00022448"/>
    </source>
</evidence>
<name>A0A8E6BCW1_9BACT</name>
<dbReference type="RefSeq" id="WP_213499705.1">
    <property type="nucleotide sequence ID" value="NZ_CP074694.1"/>
</dbReference>
<dbReference type="Pfam" id="PF01594">
    <property type="entry name" value="AI-2E_transport"/>
    <property type="match status" value="2"/>
</dbReference>
<evidence type="ECO:0000256" key="7">
    <source>
        <dbReference type="ARBA" id="ARBA00023136"/>
    </source>
</evidence>
<reference evidence="9" key="1">
    <citation type="submission" date="2021-05" db="EMBL/GenBank/DDBJ databases">
        <title>Complete genome sequence of the cellulolytic planctomycete Telmatocola sphagniphila SP2T and characterization of the first cellulase from planctomycetes.</title>
        <authorList>
            <person name="Rakitin A.L."/>
            <person name="Beletsky A.V."/>
            <person name="Naumoff D.G."/>
            <person name="Kulichevskaya I.S."/>
            <person name="Mardanov A.V."/>
            <person name="Ravin N.V."/>
            <person name="Dedysh S.N."/>
        </authorList>
    </citation>
    <scope>NUCLEOTIDE SEQUENCE</scope>
    <source>
        <strain evidence="9">SP2T</strain>
    </source>
</reference>
<accession>A0A8E6BCW1</accession>
<keyword evidence="10" id="KW-1185">Reference proteome</keyword>
<evidence type="ECO:0000256" key="2">
    <source>
        <dbReference type="ARBA" id="ARBA00009773"/>
    </source>
</evidence>
<dbReference type="Proteomes" id="UP000676194">
    <property type="component" value="Chromosome"/>
</dbReference>
<feature type="transmembrane region" description="Helical" evidence="8">
    <location>
        <begin position="277"/>
        <end position="297"/>
    </location>
</feature>
<feature type="transmembrane region" description="Helical" evidence="8">
    <location>
        <begin position="243"/>
        <end position="271"/>
    </location>
</feature>
<feature type="transmembrane region" description="Helical" evidence="8">
    <location>
        <begin position="342"/>
        <end position="367"/>
    </location>
</feature>
<evidence type="ECO:0000256" key="5">
    <source>
        <dbReference type="ARBA" id="ARBA00022692"/>
    </source>
</evidence>